<dbReference type="HOGENOM" id="CLU_1503219_0_0_1"/>
<evidence type="ECO:0000313" key="2">
    <source>
        <dbReference type="Proteomes" id="UP000027195"/>
    </source>
</evidence>
<dbReference type="STRING" id="930990.A0A067LYV9"/>
<organism evidence="1 2">
    <name type="scientific">Botryobasidium botryosum (strain FD-172 SS1)</name>
    <dbReference type="NCBI Taxonomy" id="930990"/>
    <lineage>
        <taxon>Eukaryota</taxon>
        <taxon>Fungi</taxon>
        <taxon>Dikarya</taxon>
        <taxon>Basidiomycota</taxon>
        <taxon>Agaricomycotina</taxon>
        <taxon>Agaricomycetes</taxon>
        <taxon>Cantharellales</taxon>
        <taxon>Botryobasidiaceae</taxon>
        <taxon>Botryobasidium</taxon>
    </lineage>
</organism>
<accession>A0A067LYV9</accession>
<name>A0A067LYV9_BOTB1</name>
<keyword evidence="2" id="KW-1185">Reference proteome</keyword>
<dbReference type="SUPFAM" id="SSF52047">
    <property type="entry name" value="RNI-like"/>
    <property type="match status" value="1"/>
</dbReference>
<gene>
    <name evidence="1" type="ORF">BOTBODRAFT_180546</name>
</gene>
<protein>
    <submittedName>
        <fullName evidence="1">Uncharacterized protein</fullName>
    </submittedName>
</protein>
<dbReference type="EMBL" id="KL198104">
    <property type="protein sequence ID" value="KDQ07565.1"/>
    <property type="molecule type" value="Genomic_DNA"/>
</dbReference>
<dbReference type="InParanoid" id="A0A067LYV9"/>
<proteinExistence type="predicted"/>
<sequence>MRRHLAISFLVNSKGAPLKIKLAPGPQDTPYMWYKNMEYHKRYEKAYFAHAADIPNFLSPLLSHIFRWQSLELFAIPQPDELVPLLRSRAPLLKVLTLQAKESGLATSRSEGHPTIFLGSTPSLRHVNLSGFSPPLSSSLYTGLVTLTLSDINFPPHSIHLFLRNLSECPLLTKLPSPG</sequence>
<dbReference type="Proteomes" id="UP000027195">
    <property type="component" value="Unassembled WGS sequence"/>
</dbReference>
<evidence type="ECO:0000313" key="1">
    <source>
        <dbReference type="EMBL" id="KDQ07565.1"/>
    </source>
</evidence>
<dbReference type="AlphaFoldDB" id="A0A067LYV9"/>
<reference evidence="2" key="1">
    <citation type="journal article" date="2014" name="Proc. Natl. Acad. Sci. U.S.A.">
        <title>Extensive sampling of basidiomycete genomes demonstrates inadequacy of the white-rot/brown-rot paradigm for wood decay fungi.</title>
        <authorList>
            <person name="Riley R."/>
            <person name="Salamov A.A."/>
            <person name="Brown D.W."/>
            <person name="Nagy L.G."/>
            <person name="Floudas D."/>
            <person name="Held B.W."/>
            <person name="Levasseur A."/>
            <person name="Lombard V."/>
            <person name="Morin E."/>
            <person name="Otillar R."/>
            <person name="Lindquist E.A."/>
            <person name="Sun H."/>
            <person name="LaButti K.M."/>
            <person name="Schmutz J."/>
            <person name="Jabbour D."/>
            <person name="Luo H."/>
            <person name="Baker S.E."/>
            <person name="Pisabarro A.G."/>
            <person name="Walton J.D."/>
            <person name="Blanchette R.A."/>
            <person name="Henrissat B."/>
            <person name="Martin F."/>
            <person name="Cullen D."/>
            <person name="Hibbett D.S."/>
            <person name="Grigoriev I.V."/>
        </authorList>
    </citation>
    <scope>NUCLEOTIDE SEQUENCE [LARGE SCALE GENOMIC DNA]</scope>
    <source>
        <strain evidence="2">FD-172 SS1</strain>
    </source>
</reference>